<name>A0AAN6I7B0_PICAN</name>
<reference evidence="9" key="1">
    <citation type="journal article" date="2021" name="G3 (Bethesda)">
        <title>Genomic diversity, chromosomal rearrangements, and interspecies hybridization in the ogataea polymorpha species complex.</title>
        <authorList>
            <person name="Hanson S.J."/>
            <person name="Cinneide E.O."/>
            <person name="Salzberg L.I."/>
            <person name="Wolfe K.H."/>
            <person name="McGowan J."/>
            <person name="Fitzpatrick D.A."/>
            <person name="Matlin K."/>
        </authorList>
    </citation>
    <scope>NUCLEOTIDE SEQUENCE</scope>
    <source>
        <strain evidence="9">61-244</strain>
    </source>
</reference>
<dbReference type="Proteomes" id="UP001196530">
    <property type="component" value="Unassembled WGS sequence"/>
</dbReference>
<dbReference type="InterPro" id="IPR020040">
    <property type="entry name" value="Ribosomal_uL6_a/b-dom"/>
</dbReference>
<dbReference type="InterPro" id="IPR002359">
    <property type="entry name" value="Ribosomal_uL6_CS2"/>
</dbReference>
<sequence length="356" mass="41177">MKYIQSSELLELPEGVSVQIKSRIITVTGPRGQLSKNLRHIDVTFTKISDKQIKITVHNGDRKHVATLRTVKSLIANLVKGVTVGFKYKMRFVYAHFPINVNVVNEDGQEFVEIRNFLGEKRLRKVKVWEGCKATISTAQKDELIVEGNSLENVSQTCADIQQICRVRNKDIRKFLDGIYVSEKGHIRQQQSKQSADPAAKKSVRKFFESRREQLEKVDKFNSVTFVGSMNAKEASFFCDVCNRRFKDDLKFVEHLNSKEHLVNSGISSEAELQREVTLDQVKERLKQLKAKMERTREKAPEVDFATGVQQMREKYEQEKQKRKAKKRKRHERQDPDVDGEDLEIKKLMGFGSFKK</sequence>
<dbReference type="FunFam" id="3.90.930.12:FF:000004">
    <property type="entry name" value="60S ribosomal protein L9"/>
    <property type="match status" value="1"/>
</dbReference>
<dbReference type="GO" id="GO:0022625">
    <property type="term" value="C:cytosolic large ribosomal subunit"/>
    <property type="evidence" value="ECO:0007669"/>
    <property type="project" value="TreeGrafter"/>
</dbReference>
<evidence type="ECO:0000313" key="10">
    <source>
        <dbReference type="Proteomes" id="UP001196530"/>
    </source>
</evidence>
<dbReference type="SUPFAM" id="SSF57667">
    <property type="entry name" value="beta-beta-alpha zinc fingers"/>
    <property type="match status" value="1"/>
</dbReference>
<protein>
    <recommendedName>
        <fullName evidence="8">C2H2-type domain-containing protein</fullName>
    </recommendedName>
</protein>
<dbReference type="Pfam" id="PF00347">
    <property type="entry name" value="Ribosomal_L6"/>
    <property type="match status" value="2"/>
</dbReference>
<dbReference type="Gene3D" id="3.90.930.12">
    <property type="entry name" value="Ribosomal protein L6, alpha-beta domain"/>
    <property type="match status" value="2"/>
</dbReference>
<keyword evidence="5" id="KW-0689">Ribosomal protein</keyword>
<comment type="caution">
    <text evidence="9">The sequence shown here is derived from an EMBL/GenBank/DDBJ whole genome shotgun (WGS) entry which is preliminary data.</text>
</comment>
<evidence type="ECO:0000256" key="5">
    <source>
        <dbReference type="ARBA" id="ARBA00022980"/>
    </source>
</evidence>
<evidence type="ECO:0000256" key="6">
    <source>
        <dbReference type="ARBA" id="ARBA00023274"/>
    </source>
</evidence>
<dbReference type="RefSeq" id="XP_043061717.1">
    <property type="nucleotide sequence ID" value="XM_043201603.1"/>
</dbReference>
<evidence type="ECO:0000256" key="2">
    <source>
        <dbReference type="ARBA" id="ARBA00022723"/>
    </source>
</evidence>
<dbReference type="SUPFAM" id="SSF56053">
    <property type="entry name" value="Ribosomal protein L6"/>
    <property type="match status" value="2"/>
</dbReference>
<gene>
    <name evidence="9" type="ORF">KL928_001258</name>
</gene>
<dbReference type="PROSITE" id="PS00700">
    <property type="entry name" value="RIBOSOMAL_L6_2"/>
    <property type="match status" value="1"/>
</dbReference>
<evidence type="ECO:0000256" key="3">
    <source>
        <dbReference type="ARBA" id="ARBA00022771"/>
    </source>
</evidence>
<accession>A0AAN6I7B0</accession>
<dbReference type="AlphaFoldDB" id="A0AAN6I7B0"/>
<dbReference type="InterPro" id="IPR036789">
    <property type="entry name" value="Ribosomal_uL6-like_a/b-dom_sf"/>
</dbReference>
<proteinExistence type="inferred from homology"/>
<evidence type="ECO:0000259" key="8">
    <source>
        <dbReference type="PROSITE" id="PS00028"/>
    </source>
</evidence>
<dbReference type="Pfam" id="PF12171">
    <property type="entry name" value="zf-C2H2_jaz"/>
    <property type="match status" value="1"/>
</dbReference>
<dbReference type="GO" id="GO:0002181">
    <property type="term" value="P:cytoplasmic translation"/>
    <property type="evidence" value="ECO:0007669"/>
    <property type="project" value="TreeGrafter"/>
</dbReference>
<dbReference type="GO" id="GO:0003735">
    <property type="term" value="F:structural constituent of ribosome"/>
    <property type="evidence" value="ECO:0007669"/>
    <property type="project" value="InterPro"/>
</dbReference>
<dbReference type="InterPro" id="IPR036236">
    <property type="entry name" value="Znf_C2H2_sf"/>
</dbReference>
<dbReference type="FunFam" id="3.90.930.12:FF:000003">
    <property type="entry name" value="60S ribosomal protein L9"/>
    <property type="match status" value="1"/>
</dbReference>
<evidence type="ECO:0000313" key="9">
    <source>
        <dbReference type="EMBL" id="KAG7821174.1"/>
    </source>
</evidence>
<dbReference type="InterPro" id="IPR000702">
    <property type="entry name" value="Ribosomal_uL6-like"/>
</dbReference>
<dbReference type="InterPro" id="IPR022755">
    <property type="entry name" value="Znf_C2H2_jaz"/>
</dbReference>
<feature type="domain" description="C2H2-type" evidence="8">
    <location>
        <begin position="239"/>
        <end position="261"/>
    </location>
</feature>
<dbReference type="GeneID" id="66125309"/>
<keyword evidence="3" id="KW-0863">Zinc-finger</keyword>
<evidence type="ECO:0000256" key="4">
    <source>
        <dbReference type="ARBA" id="ARBA00022833"/>
    </source>
</evidence>
<keyword evidence="2" id="KW-0479">Metal-binding</keyword>
<evidence type="ECO:0000256" key="1">
    <source>
        <dbReference type="ARBA" id="ARBA00009356"/>
    </source>
</evidence>
<dbReference type="PANTHER" id="PTHR11655:SF16">
    <property type="entry name" value="60S RIBOSOMAL PROTEIN L9"/>
    <property type="match status" value="1"/>
</dbReference>
<feature type="compositionally biased region" description="Basic residues" evidence="7">
    <location>
        <begin position="321"/>
        <end position="331"/>
    </location>
</feature>
<organism evidence="9 10">
    <name type="scientific">Pichia angusta</name>
    <name type="common">Yeast</name>
    <name type="synonym">Hansenula polymorpha</name>
    <dbReference type="NCBI Taxonomy" id="870730"/>
    <lineage>
        <taxon>Eukaryota</taxon>
        <taxon>Fungi</taxon>
        <taxon>Dikarya</taxon>
        <taxon>Ascomycota</taxon>
        <taxon>Saccharomycotina</taxon>
        <taxon>Pichiomycetes</taxon>
        <taxon>Pichiales</taxon>
        <taxon>Pichiaceae</taxon>
        <taxon>Ogataea</taxon>
    </lineage>
</organism>
<dbReference type="PROSITE" id="PS00028">
    <property type="entry name" value="ZINC_FINGER_C2H2_1"/>
    <property type="match status" value="1"/>
</dbReference>
<evidence type="ECO:0000256" key="7">
    <source>
        <dbReference type="SAM" id="MobiDB-lite"/>
    </source>
</evidence>
<dbReference type="InterPro" id="IPR013087">
    <property type="entry name" value="Znf_C2H2_type"/>
</dbReference>
<dbReference type="PANTHER" id="PTHR11655">
    <property type="entry name" value="60S/50S RIBOSOMAL PROTEIN L6/L9"/>
    <property type="match status" value="1"/>
</dbReference>
<dbReference type="GO" id="GO:0008270">
    <property type="term" value="F:zinc ion binding"/>
    <property type="evidence" value="ECO:0007669"/>
    <property type="project" value="UniProtKB-KW"/>
</dbReference>
<feature type="region of interest" description="Disordered" evidence="7">
    <location>
        <begin position="297"/>
        <end position="342"/>
    </location>
</feature>
<dbReference type="EMBL" id="JAHLUX010000002">
    <property type="protein sequence ID" value="KAG7821174.1"/>
    <property type="molecule type" value="Genomic_DNA"/>
</dbReference>
<dbReference type="GO" id="GO:0019843">
    <property type="term" value="F:rRNA binding"/>
    <property type="evidence" value="ECO:0007669"/>
    <property type="project" value="InterPro"/>
</dbReference>
<keyword evidence="6" id="KW-0687">Ribonucleoprotein</keyword>
<keyword evidence="4" id="KW-0862">Zinc</keyword>
<comment type="similarity">
    <text evidence="1">Belongs to the universal ribosomal protein uL6 family.</text>
</comment>